<dbReference type="PRINTS" id="PR00502">
    <property type="entry name" value="NUDIXFAMILY"/>
</dbReference>
<comment type="cofactor">
    <cofactor evidence="1">
        <name>Mg(2+)</name>
        <dbReference type="ChEBI" id="CHEBI:18420"/>
    </cofactor>
</comment>
<dbReference type="InterPro" id="IPR020084">
    <property type="entry name" value="NUDIX_hydrolase_CS"/>
</dbReference>
<accession>A0A0L6CLA3</accession>
<dbReference type="EMBL" id="LAIR01000002">
    <property type="protein sequence ID" value="KNX38425.1"/>
    <property type="molecule type" value="Genomic_DNA"/>
</dbReference>
<dbReference type="RefSeq" id="WP_050670882.1">
    <property type="nucleotide sequence ID" value="NZ_LAIR01000002.1"/>
</dbReference>
<dbReference type="InterPro" id="IPR000086">
    <property type="entry name" value="NUDIX_hydrolase_dom"/>
</dbReference>
<dbReference type="GO" id="GO:0016787">
    <property type="term" value="F:hydrolase activity"/>
    <property type="evidence" value="ECO:0007669"/>
    <property type="project" value="UniProtKB-KW"/>
</dbReference>
<evidence type="ECO:0000313" key="8">
    <source>
        <dbReference type="Proteomes" id="UP000037397"/>
    </source>
</evidence>
<sequence>MKLLLIRAIDPPSGAERWAPVGGGIEPGETTHEAAAREAYEEAGLIGLAPGPVVWLRDHTYTWDGRVFDVHEQWLLCKVKTFDPVPAQLTASEARSVRGYRWWAAAEMAGSSRTFFPPDLGTHFEMLLANGAPAVPVDIGARG</sequence>
<dbReference type="Proteomes" id="UP000037397">
    <property type="component" value="Unassembled WGS sequence"/>
</dbReference>
<dbReference type="AlphaFoldDB" id="A0A0L6CLA3"/>
<dbReference type="Gene3D" id="3.90.79.10">
    <property type="entry name" value="Nucleoside Triphosphate Pyrophosphohydrolase"/>
    <property type="match status" value="1"/>
</dbReference>
<evidence type="ECO:0000313" key="7">
    <source>
        <dbReference type="EMBL" id="KNX38425.1"/>
    </source>
</evidence>
<comment type="similarity">
    <text evidence="2 5">Belongs to the Nudix hydrolase family.</text>
</comment>
<name>A0A0L6CLA3_9MICO</name>
<keyword evidence="4" id="KW-0460">Magnesium</keyword>
<keyword evidence="8" id="KW-1185">Reference proteome</keyword>
<evidence type="ECO:0000256" key="2">
    <source>
        <dbReference type="ARBA" id="ARBA00005582"/>
    </source>
</evidence>
<dbReference type="PANTHER" id="PTHR43046:SF12">
    <property type="entry name" value="GDP-MANNOSE MANNOSYL HYDROLASE"/>
    <property type="match status" value="1"/>
</dbReference>
<evidence type="ECO:0000256" key="1">
    <source>
        <dbReference type="ARBA" id="ARBA00001946"/>
    </source>
</evidence>
<evidence type="ECO:0000259" key="6">
    <source>
        <dbReference type="PROSITE" id="PS51462"/>
    </source>
</evidence>
<evidence type="ECO:0000256" key="4">
    <source>
        <dbReference type="ARBA" id="ARBA00022842"/>
    </source>
</evidence>
<dbReference type="SUPFAM" id="SSF55811">
    <property type="entry name" value="Nudix"/>
    <property type="match status" value="1"/>
</dbReference>
<dbReference type="PANTHER" id="PTHR43046">
    <property type="entry name" value="GDP-MANNOSE MANNOSYL HYDROLASE"/>
    <property type="match status" value="1"/>
</dbReference>
<comment type="caution">
    <text evidence="7">The sequence shown here is derived from an EMBL/GenBank/DDBJ whole genome shotgun (WGS) entry which is preliminary data.</text>
</comment>
<evidence type="ECO:0000256" key="3">
    <source>
        <dbReference type="ARBA" id="ARBA00022801"/>
    </source>
</evidence>
<dbReference type="PROSITE" id="PS51462">
    <property type="entry name" value="NUDIX"/>
    <property type="match status" value="1"/>
</dbReference>
<dbReference type="STRING" id="1631356.VV01_16770"/>
<proteinExistence type="inferred from homology"/>
<dbReference type="InterPro" id="IPR015797">
    <property type="entry name" value="NUDIX_hydrolase-like_dom_sf"/>
</dbReference>
<protein>
    <recommendedName>
        <fullName evidence="6">Nudix hydrolase domain-containing protein</fullName>
    </recommendedName>
</protein>
<organism evidence="7 8">
    <name type="scientific">Luteipulveratus halotolerans</name>
    <dbReference type="NCBI Taxonomy" id="1631356"/>
    <lineage>
        <taxon>Bacteria</taxon>
        <taxon>Bacillati</taxon>
        <taxon>Actinomycetota</taxon>
        <taxon>Actinomycetes</taxon>
        <taxon>Micrococcales</taxon>
        <taxon>Dermacoccaceae</taxon>
        <taxon>Luteipulveratus</taxon>
    </lineage>
</organism>
<dbReference type="InterPro" id="IPR020476">
    <property type="entry name" value="Nudix_hydrolase"/>
</dbReference>
<evidence type="ECO:0000256" key="5">
    <source>
        <dbReference type="RuleBase" id="RU003476"/>
    </source>
</evidence>
<gene>
    <name evidence="7" type="ORF">VV01_16770</name>
</gene>
<dbReference type="PROSITE" id="PS00893">
    <property type="entry name" value="NUDIX_BOX"/>
    <property type="match status" value="1"/>
</dbReference>
<feature type="domain" description="Nudix hydrolase" evidence="6">
    <location>
        <begin position="1"/>
        <end position="127"/>
    </location>
</feature>
<keyword evidence="3 5" id="KW-0378">Hydrolase</keyword>
<reference evidence="8" key="1">
    <citation type="submission" date="2015-03" db="EMBL/GenBank/DDBJ databases">
        <title>Luteipulveratus halotolerans sp. nov., a novel actinobacterium (Dermacoccaceae) from Sarawak, Malaysia.</title>
        <authorList>
            <person name="Juboi H."/>
            <person name="Basik A."/>
            <person name="Shamsul S.S."/>
            <person name="Arnold P."/>
            <person name="Schmitt E.K."/>
            <person name="Sanglier J.-J."/>
            <person name="Yeo T."/>
        </authorList>
    </citation>
    <scope>NUCLEOTIDE SEQUENCE [LARGE SCALE GENOMIC DNA]</scope>
    <source>
        <strain evidence="8">C296001</strain>
    </source>
</reference>
<dbReference type="Pfam" id="PF00293">
    <property type="entry name" value="NUDIX"/>
    <property type="match status" value="1"/>
</dbReference>